<gene>
    <name evidence="15" type="ORF">K8U80_02730</name>
</gene>
<keyword evidence="5" id="KW-0597">Phosphoprotein</keyword>
<evidence type="ECO:0000256" key="10">
    <source>
        <dbReference type="ARBA" id="ARBA00023012"/>
    </source>
</evidence>
<evidence type="ECO:0000313" key="16">
    <source>
        <dbReference type="Proteomes" id="UP000746751"/>
    </source>
</evidence>
<evidence type="ECO:0000256" key="6">
    <source>
        <dbReference type="ARBA" id="ARBA00022679"/>
    </source>
</evidence>
<dbReference type="SMART" id="SM00387">
    <property type="entry name" value="HATPase_c"/>
    <property type="match status" value="1"/>
</dbReference>
<feature type="domain" description="Histidine kinase" evidence="14">
    <location>
        <begin position="126"/>
        <end position="349"/>
    </location>
</feature>
<evidence type="ECO:0000256" key="2">
    <source>
        <dbReference type="ARBA" id="ARBA00004651"/>
    </source>
</evidence>
<keyword evidence="11 13" id="KW-0472">Membrane</keyword>
<evidence type="ECO:0000256" key="13">
    <source>
        <dbReference type="SAM" id="Phobius"/>
    </source>
</evidence>
<evidence type="ECO:0000256" key="7">
    <source>
        <dbReference type="ARBA" id="ARBA00022692"/>
    </source>
</evidence>
<dbReference type="GO" id="GO:0004721">
    <property type="term" value="F:phosphoprotein phosphatase activity"/>
    <property type="evidence" value="ECO:0007669"/>
    <property type="project" value="TreeGrafter"/>
</dbReference>
<organism evidence="15 16">
    <name type="scientific">Collinsella ihumii</name>
    <dbReference type="NCBI Taxonomy" id="1720204"/>
    <lineage>
        <taxon>Bacteria</taxon>
        <taxon>Bacillati</taxon>
        <taxon>Actinomycetota</taxon>
        <taxon>Coriobacteriia</taxon>
        <taxon>Coriobacteriales</taxon>
        <taxon>Coriobacteriaceae</taxon>
        <taxon>Collinsella</taxon>
    </lineage>
</organism>
<dbReference type="CDD" id="cd00082">
    <property type="entry name" value="HisKA"/>
    <property type="match status" value="1"/>
</dbReference>
<feature type="transmembrane region" description="Helical" evidence="13">
    <location>
        <begin position="12"/>
        <end position="31"/>
    </location>
</feature>
<keyword evidence="8 15" id="KW-0418">Kinase</keyword>
<name>A0A921IQM3_9ACTN</name>
<dbReference type="Proteomes" id="UP000746751">
    <property type="component" value="Unassembled WGS sequence"/>
</dbReference>
<evidence type="ECO:0000256" key="12">
    <source>
        <dbReference type="ARBA" id="ARBA00039401"/>
    </source>
</evidence>
<protein>
    <recommendedName>
        <fullName evidence="12">Sensor-like histidine kinase SenX3</fullName>
        <ecNumber evidence="3">2.7.13.3</ecNumber>
    </recommendedName>
</protein>
<keyword evidence="9 13" id="KW-1133">Transmembrane helix</keyword>
<evidence type="ECO:0000256" key="11">
    <source>
        <dbReference type="ARBA" id="ARBA00023136"/>
    </source>
</evidence>
<evidence type="ECO:0000256" key="9">
    <source>
        <dbReference type="ARBA" id="ARBA00022989"/>
    </source>
</evidence>
<dbReference type="PROSITE" id="PS50109">
    <property type="entry name" value="HIS_KIN"/>
    <property type="match status" value="1"/>
</dbReference>
<dbReference type="EMBL" id="DYVF01000021">
    <property type="protein sequence ID" value="HJG30292.1"/>
    <property type="molecule type" value="Genomic_DNA"/>
</dbReference>
<keyword evidence="4" id="KW-1003">Cell membrane</keyword>
<evidence type="ECO:0000256" key="4">
    <source>
        <dbReference type="ARBA" id="ARBA00022475"/>
    </source>
</evidence>
<dbReference type="InterPro" id="IPR003661">
    <property type="entry name" value="HisK_dim/P_dom"/>
</dbReference>
<reference evidence="15" key="1">
    <citation type="journal article" date="2021" name="PeerJ">
        <title>Extensive microbial diversity within the chicken gut microbiome revealed by metagenomics and culture.</title>
        <authorList>
            <person name="Gilroy R."/>
            <person name="Ravi A."/>
            <person name="Getino M."/>
            <person name="Pursley I."/>
            <person name="Horton D.L."/>
            <person name="Alikhan N.F."/>
            <person name="Baker D."/>
            <person name="Gharbi K."/>
            <person name="Hall N."/>
            <person name="Watson M."/>
            <person name="Adriaenssens E.M."/>
            <person name="Foster-Nyarko E."/>
            <person name="Jarju S."/>
            <person name="Secka A."/>
            <person name="Antonio M."/>
            <person name="Oren A."/>
            <person name="Chaudhuri R.R."/>
            <person name="La Ragione R."/>
            <person name="Hildebrand F."/>
            <person name="Pallen M.J."/>
        </authorList>
    </citation>
    <scope>NUCLEOTIDE SEQUENCE</scope>
    <source>
        <strain evidence="15">ChiGjej2B2-7701</strain>
    </source>
</reference>
<dbReference type="PANTHER" id="PTHR45453:SF2">
    <property type="entry name" value="HISTIDINE KINASE"/>
    <property type="match status" value="1"/>
</dbReference>
<comment type="subcellular location">
    <subcellularLocation>
        <location evidence="2">Cell membrane</location>
        <topology evidence="2">Multi-pass membrane protein</topology>
    </subcellularLocation>
</comment>
<dbReference type="SUPFAM" id="SSF47384">
    <property type="entry name" value="Homodimeric domain of signal transducing histidine kinase"/>
    <property type="match status" value="1"/>
</dbReference>
<dbReference type="EC" id="2.7.13.3" evidence="3"/>
<dbReference type="InterPro" id="IPR004358">
    <property type="entry name" value="Sig_transdc_His_kin-like_C"/>
</dbReference>
<dbReference type="Pfam" id="PF02518">
    <property type="entry name" value="HATPase_c"/>
    <property type="match status" value="1"/>
</dbReference>
<proteinExistence type="predicted"/>
<sequence>MSYWSYLKSSYLNAFIVAATAMLCCFMLMVAGTGLAIALLVAALIVFAGILESVTSYLQRRSFYRDLSTGAADVEHPLWITEMIHRPDFIEGEIVYDALRAISKAANDDVAEYRRQTTDYREYVETWVHEAKSPLAAAHLTLENLVDAVPADGDAEAVLRKADALEEELDRVEGYIEQALFFARSETLDRDYLIRSYSLKALVTAAIKANARAMIAARVAPMRKDLDIEVFTDEKWMEFILGQLIQNSVKYARPEGAVIEFSGRVLQSGQADERIELTVRDNGCGVPEADLPRVFDRGFTGENGRGGKRSTGIGLYLVSRLCDKMGISVRADSTEGEGFAITLVFPANKMHYFEH</sequence>
<dbReference type="InterPro" id="IPR050351">
    <property type="entry name" value="BphY/WalK/GraS-like"/>
</dbReference>
<accession>A0A921IQM3</accession>
<dbReference type="GO" id="GO:0005886">
    <property type="term" value="C:plasma membrane"/>
    <property type="evidence" value="ECO:0007669"/>
    <property type="project" value="UniProtKB-SubCell"/>
</dbReference>
<dbReference type="InterPro" id="IPR036890">
    <property type="entry name" value="HATPase_C_sf"/>
</dbReference>
<dbReference type="InterPro" id="IPR003594">
    <property type="entry name" value="HATPase_dom"/>
</dbReference>
<evidence type="ECO:0000256" key="1">
    <source>
        <dbReference type="ARBA" id="ARBA00000085"/>
    </source>
</evidence>
<evidence type="ECO:0000259" key="14">
    <source>
        <dbReference type="PROSITE" id="PS50109"/>
    </source>
</evidence>
<keyword evidence="7 13" id="KW-0812">Transmembrane</keyword>
<comment type="caution">
    <text evidence="15">The sequence shown here is derived from an EMBL/GenBank/DDBJ whole genome shotgun (WGS) entry which is preliminary data.</text>
</comment>
<dbReference type="GO" id="GO:0000155">
    <property type="term" value="F:phosphorelay sensor kinase activity"/>
    <property type="evidence" value="ECO:0007669"/>
    <property type="project" value="InterPro"/>
</dbReference>
<evidence type="ECO:0000313" key="15">
    <source>
        <dbReference type="EMBL" id="HJG30292.1"/>
    </source>
</evidence>
<comment type="catalytic activity">
    <reaction evidence="1">
        <text>ATP + protein L-histidine = ADP + protein N-phospho-L-histidine.</text>
        <dbReference type="EC" id="2.7.13.3"/>
    </reaction>
</comment>
<feature type="transmembrane region" description="Helical" evidence="13">
    <location>
        <begin position="37"/>
        <end position="58"/>
    </location>
</feature>
<dbReference type="AlphaFoldDB" id="A0A921IQM3"/>
<dbReference type="PANTHER" id="PTHR45453">
    <property type="entry name" value="PHOSPHATE REGULON SENSOR PROTEIN PHOR"/>
    <property type="match status" value="1"/>
</dbReference>
<dbReference type="SUPFAM" id="SSF55874">
    <property type="entry name" value="ATPase domain of HSP90 chaperone/DNA topoisomerase II/histidine kinase"/>
    <property type="match status" value="1"/>
</dbReference>
<dbReference type="PRINTS" id="PR00344">
    <property type="entry name" value="BCTRLSENSOR"/>
</dbReference>
<evidence type="ECO:0000256" key="5">
    <source>
        <dbReference type="ARBA" id="ARBA00022553"/>
    </source>
</evidence>
<evidence type="ECO:0000256" key="8">
    <source>
        <dbReference type="ARBA" id="ARBA00022777"/>
    </source>
</evidence>
<dbReference type="GO" id="GO:0016036">
    <property type="term" value="P:cellular response to phosphate starvation"/>
    <property type="evidence" value="ECO:0007669"/>
    <property type="project" value="TreeGrafter"/>
</dbReference>
<dbReference type="InterPro" id="IPR005467">
    <property type="entry name" value="His_kinase_dom"/>
</dbReference>
<keyword evidence="6" id="KW-0808">Transferase</keyword>
<evidence type="ECO:0000256" key="3">
    <source>
        <dbReference type="ARBA" id="ARBA00012438"/>
    </source>
</evidence>
<keyword evidence="10" id="KW-0902">Two-component regulatory system</keyword>
<dbReference type="InterPro" id="IPR036097">
    <property type="entry name" value="HisK_dim/P_sf"/>
</dbReference>
<dbReference type="Gene3D" id="3.30.565.10">
    <property type="entry name" value="Histidine kinase-like ATPase, C-terminal domain"/>
    <property type="match status" value="1"/>
</dbReference>
<reference evidence="15" key="2">
    <citation type="submission" date="2021-09" db="EMBL/GenBank/DDBJ databases">
        <authorList>
            <person name="Gilroy R."/>
        </authorList>
    </citation>
    <scope>NUCLEOTIDE SEQUENCE</scope>
    <source>
        <strain evidence="15">ChiGjej2B2-7701</strain>
    </source>
</reference>